<feature type="region of interest" description="Disordered" evidence="1">
    <location>
        <begin position="32"/>
        <end position="78"/>
    </location>
</feature>
<reference evidence="3" key="1">
    <citation type="submission" date="2022-11" db="EMBL/GenBank/DDBJ databases">
        <authorList>
            <person name="Petersen C."/>
        </authorList>
    </citation>
    <scope>NUCLEOTIDE SEQUENCE</scope>
    <source>
        <strain evidence="3">IBT 22155</strain>
    </source>
</reference>
<comment type="caution">
    <text evidence="3">The sequence shown here is derived from an EMBL/GenBank/DDBJ whole genome shotgun (WGS) entry which is preliminary data.</text>
</comment>
<dbReference type="GeneID" id="81403495"/>
<proteinExistence type="predicted"/>
<protein>
    <submittedName>
        <fullName evidence="3">Uncharacterized protein</fullName>
    </submittedName>
</protein>
<evidence type="ECO:0000313" key="3">
    <source>
        <dbReference type="EMBL" id="KAJ5138733.1"/>
    </source>
</evidence>
<dbReference type="OrthoDB" id="5312133at2759"/>
<evidence type="ECO:0000256" key="1">
    <source>
        <dbReference type="SAM" id="MobiDB-lite"/>
    </source>
</evidence>
<keyword evidence="4" id="KW-1185">Reference proteome</keyword>
<dbReference type="EMBL" id="JAPQKL010000003">
    <property type="protein sequence ID" value="KAJ5138733.1"/>
    <property type="molecule type" value="Genomic_DNA"/>
</dbReference>
<feature type="compositionally biased region" description="Basic and acidic residues" evidence="1">
    <location>
        <begin position="514"/>
        <end position="533"/>
    </location>
</feature>
<feature type="chain" id="PRO_5040734842" evidence="2">
    <location>
        <begin position="28"/>
        <end position="600"/>
    </location>
</feature>
<dbReference type="RefSeq" id="XP_056523382.1">
    <property type="nucleotide sequence ID" value="XM_056664325.1"/>
</dbReference>
<evidence type="ECO:0000256" key="2">
    <source>
        <dbReference type="SAM" id="SignalP"/>
    </source>
</evidence>
<dbReference type="Proteomes" id="UP001149079">
    <property type="component" value="Unassembled WGS sequence"/>
</dbReference>
<evidence type="ECO:0000313" key="4">
    <source>
        <dbReference type="Proteomes" id="UP001149079"/>
    </source>
</evidence>
<keyword evidence="2" id="KW-0732">Signal</keyword>
<dbReference type="PANTHER" id="PTHR42055">
    <property type="entry name" value="YALI0E03476P"/>
    <property type="match status" value="1"/>
</dbReference>
<dbReference type="PANTHER" id="PTHR42055:SF1">
    <property type="entry name" value="YALI0E03476P"/>
    <property type="match status" value="1"/>
</dbReference>
<feature type="signal peptide" evidence="2">
    <location>
        <begin position="1"/>
        <end position="27"/>
    </location>
</feature>
<organism evidence="3 4">
    <name type="scientific">Penicillium bovifimosum</name>
    <dbReference type="NCBI Taxonomy" id="126998"/>
    <lineage>
        <taxon>Eukaryota</taxon>
        <taxon>Fungi</taxon>
        <taxon>Dikarya</taxon>
        <taxon>Ascomycota</taxon>
        <taxon>Pezizomycotina</taxon>
        <taxon>Eurotiomycetes</taxon>
        <taxon>Eurotiomycetidae</taxon>
        <taxon>Eurotiales</taxon>
        <taxon>Aspergillaceae</taxon>
        <taxon>Penicillium</taxon>
    </lineage>
</organism>
<gene>
    <name evidence="3" type="ORF">N7515_003581</name>
</gene>
<dbReference type="AlphaFoldDB" id="A0A9W9L4T8"/>
<sequence>MIPHRSTALLSVIVFVALLLFIFSASPAPDVAGDQAKATGPAKFVPTPKLPSLSTLRLPSFRPPSHEQPEEQSNSTHGESKWYSTLEWLNPFSSSITLDEGRSVLPPLRERRPIYTYYNAKYNPNKSNGKDHKELQKADAELLLAWRRAWFAQGFKPVVLTPGDAMKNPSYEIVQKLKLAPKTENEVFGWLAWGHMGTGLLADFHCFPMARYDDPMLSYLRRGSIPESITRFENLKNALYAADKTRIDAAIQSAVLKLTDQTQSFVDLIEPEMFKAESPSALAFYKSGAITSRYPSVHEKIGQNPASGQRALVQLINSHLHNNFQNSFPAGLAVLKPFPQHTTALVEPALRLAKALIQCPESPIPESCPPNLPECRPCGSAKQPMRISQPSTYKNTTFLFTIGTLPHPYTLISLKKSSEEITTPQVRRETGRDEWLYEVTKDDLGPELGSSSRGVIFKQVVAGEDAVGTSLWMTVESLPADAGQSLPAELLDEFEWQFGFKIPRGGKIDPATENNKETAKSAQDHTPSEQGVGKEYELIRKAREVIKDKTTNRINIKDVVEAWNLADTEVWRFVKAYRARSVLERQKWEQEEKAFAGSRP</sequence>
<accession>A0A9W9L4T8</accession>
<feature type="region of interest" description="Disordered" evidence="1">
    <location>
        <begin position="507"/>
        <end position="533"/>
    </location>
</feature>
<reference evidence="3" key="2">
    <citation type="journal article" date="2023" name="IMA Fungus">
        <title>Comparative genomic study of the Penicillium genus elucidates a diverse pangenome and 15 lateral gene transfer events.</title>
        <authorList>
            <person name="Petersen C."/>
            <person name="Sorensen T."/>
            <person name="Nielsen M.R."/>
            <person name="Sondergaard T.E."/>
            <person name="Sorensen J.L."/>
            <person name="Fitzpatrick D.A."/>
            <person name="Frisvad J.C."/>
            <person name="Nielsen K.L."/>
        </authorList>
    </citation>
    <scope>NUCLEOTIDE SEQUENCE</scope>
    <source>
        <strain evidence="3">IBT 22155</strain>
    </source>
</reference>
<name>A0A9W9L4T8_9EURO</name>